<dbReference type="NCBIfam" id="TIGR01290">
    <property type="entry name" value="nifB"/>
    <property type="match status" value="1"/>
</dbReference>
<dbReference type="PANTHER" id="PTHR43787:SF13">
    <property type="entry name" value="FEMO COFACTOR BIOSYNTHESIS PROTEIN NIFB"/>
    <property type="match status" value="1"/>
</dbReference>
<evidence type="ECO:0000256" key="14">
    <source>
        <dbReference type="ARBA" id="ARBA00032102"/>
    </source>
</evidence>
<dbReference type="UniPathway" id="UPA00782"/>
<evidence type="ECO:0000313" key="17">
    <source>
        <dbReference type="Proteomes" id="UP000553343"/>
    </source>
</evidence>
<protein>
    <recommendedName>
        <fullName evidence="5">FeMo cofactor biosynthesis protein NifB</fullName>
    </recommendedName>
    <alternativeName>
        <fullName evidence="14">Nitrogenase cofactor maturase NifB</fullName>
    </alternativeName>
    <alternativeName>
        <fullName evidence="13">Radical SAM assemblase NifB</fullName>
    </alternativeName>
</protein>
<evidence type="ECO:0000256" key="6">
    <source>
        <dbReference type="ARBA" id="ARBA00022485"/>
    </source>
</evidence>
<dbReference type="GO" id="GO:0051539">
    <property type="term" value="F:4 iron, 4 sulfur cluster binding"/>
    <property type="evidence" value="ECO:0007669"/>
    <property type="project" value="UniProtKB-KW"/>
</dbReference>
<dbReference type="SMART" id="SM00729">
    <property type="entry name" value="Elp3"/>
    <property type="match status" value="1"/>
</dbReference>
<evidence type="ECO:0000256" key="8">
    <source>
        <dbReference type="ARBA" id="ARBA00022723"/>
    </source>
</evidence>
<keyword evidence="10" id="KW-0411">Iron-sulfur</keyword>
<keyword evidence="12" id="KW-0456">Lyase</keyword>
<keyword evidence="11" id="KW-0535">Nitrogen fixation</keyword>
<proteinExistence type="inferred from homology"/>
<feature type="domain" description="Radical SAM core" evidence="15">
    <location>
        <begin position="14"/>
        <end position="256"/>
    </location>
</feature>
<dbReference type="Gene3D" id="3.30.420.130">
    <property type="entry name" value="Dinitrogenase iron-molybdenum cofactor biosynthesis domain"/>
    <property type="match status" value="1"/>
</dbReference>
<evidence type="ECO:0000259" key="15">
    <source>
        <dbReference type="PROSITE" id="PS51918"/>
    </source>
</evidence>
<dbReference type="Pfam" id="PF04055">
    <property type="entry name" value="Radical_SAM"/>
    <property type="match status" value="1"/>
</dbReference>
<dbReference type="GO" id="GO:0046872">
    <property type="term" value="F:metal ion binding"/>
    <property type="evidence" value="ECO:0007669"/>
    <property type="project" value="UniProtKB-KW"/>
</dbReference>
<dbReference type="Gene3D" id="3.20.20.70">
    <property type="entry name" value="Aldolase class I"/>
    <property type="match status" value="1"/>
</dbReference>
<comment type="pathway">
    <text evidence="3">Cofactor biosynthesis; Fe-Mo cofactor biosynthesis.</text>
</comment>
<dbReference type="InterPro" id="IPR003731">
    <property type="entry name" value="Di-Nase_FeMo-co_biosynth"/>
</dbReference>
<evidence type="ECO:0000256" key="1">
    <source>
        <dbReference type="ARBA" id="ARBA00001966"/>
    </source>
</evidence>
<evidence type="ECO:0000256" key="3">
    <source>
        <dbReference type="ARBA" id="ARBA00005155"/>
    </source>
</evidence>
<evidence type="ECO:0000256" key="2">
    <source>
        <dbReference type="ARBA" id="ARBA00003522"/>
    </source>
</evidence>
<dbReference type="SFLD" id="SFLDG01068">
    <property type="entry name" value="FeMo_cofactor_biosynthesis_pro"/>
    <property type="match status" value="1"/>
</dbReference>
<evidence type="ECO:0000256" key="5">
    <source>
        <dbReference type="ARBA" id="ARBA00021702"/>
    </source>
</evidence>
<comment type="similarity">
    <text evidence="4">Belongs to the radical SAM superfamily. NifB family.</text>
</comment>
<evidence type="ECO:0000256" key="4">
    <source>
        <dbReference type="ARBA" id="ARBA00006804"/>
    </source>
</evidence>
<organism evidence="16 17">
    <name type="scientific">Desulfobacter latus</name>
    <dbReference type="NCBI Taxonomy" id="2292"/>
    <lineage>
        <taxon>Bacteria</taxon>
        <taxon>Pseudomonadati</taxon>
        <taxon>Thermodesulfobacteriota</taxon>
        <taxon>Desulfobacteria</taxon>
        <taxon>Desulfobacterales</taxon>
        <taxon>Desulfobacteraceae</taxon>
        <taxon>Desulfobacter</taxon>
    </lineage>
</organism>
<dbReference type="InterPro" id="IPR006638">
    <property type="entry name" value="Elp3/MiaA/NifB-like_rSAM"/>
</dbReference>
<comment type="cofactor">
    <cofactor evidence="1">
        <name>[4Fe-4S] cluster</name>
        <dbReference type="ChEBI" id="CHEBI:49883"/>
    </cofactor>
</comment>
<evidence type="ECO:0000256" key="7">
    <source>
        <dbReference type="ARBA" id="ARBA00022691"/>
    </source>
</evidence>
<dbReference type="PANTHER" id="PTHR43787">
    <property type="entry name" value="FEMO COFACTOR BIOSYNTHESIS PROTEIN NIFB-RELATED"/>
    <property type="match status" value="1"/>
</dbReference>
<evidence type="ECO:0000313" key="16">
    <source>
        <dbReference type="EMBL" id="NWH05205.1"/>
    </source>
</evidence>
<evidence type="ECO:0000256" key="11">
    <source>
        <dbReference type="ARBA" id="ARBA00023231"/>
    </source>
</evidence>
<evidence type="ECO:0000256" key="9">
    <source>
        <dbReference type="ARBA" id="ARBA00023004"/>
    </source>
</evidence>
<dbReference type="SUPFAM" id="SSF53146">
    <property type="entry name" value="Nitrogenase accessory factor-like"/>
    <property type="match status" value="1"/>
</dbReference>
<dbReference type="InterPro" id="IPR005980">
    <property type="entry name" value="Nase_CF_NifB"/>
</dbReference>
<dbReference type="SUPFAM" id="SSF102114">
    <property type="entry name" value="Radical SAM enzymes"/>
    <property type="match status" value="1"/>
</dbReference>
<keyword evidence="7" id="KW-0949">S-adenosyl-L-methionine</keyword>
<accession>A0A850T7W9</accession>
<dbReference type="InterPro" id="IPR000385">
    <property type="entry name" value="MoaA_NifB_PqqE_Fe-S-bd_CS"/>
</dbReference>
<comment type="function">
    <text evidence="2">Involved in the biosynthesis of the iron-molybdenum cofactor (FeMo-co or M-cluster) found in the dinitrogenase enzyme of the nitrogenase complex in nitrogen-fixing microorganisms. NifB catalyzes the crucial step of radical SAM-dependent carbide insertion that occurs concomitant with the insertion of a 9th sulfur and the rearrangement/coupling of two [4Fe-4S] clusters into a [8Fe-9S-C] cluster, the precursor to the M-cluster.</text>
</comment>
<evidence type="ECO:0000256" key="13">
    <source>
        <dbReference type="ARBA" id="ARBA00030926"/>
    </source>
</evidence>
<dbReference type="GO" id="GO:0032324">
    <property type="term" value="P:molybdopterin cofactor biosynthetic process"/>
    <property type="evidence" value="ECO:0007669"/>
    <property type="project" value="UniProtKB-ARBA"/>
</dbReference>
<dbReference type="CDD" id="cd01335">
    <property type="entry name" value="Radical_SAM"/>
    <property type="match status" value="1"/>
</dbReference>
<keyword evidence="6" id="KW-0004">4Fe-4S</keyword>
<dbReference type="InterPro" id="IPR036105">
    <property type="entry name" value="DiNase_FeMo-co_biosyn_sf"/>
</dbReference>
<dbReference type="PROSITE" id="PS51918">
    <property type="entry name" value="RADICAL_SAM"/>
    <property type="match status" value="1"/>
</dbReference>
<dbReference type="SFLD" id="SFLDF00281">
    <property type="entry name" value="FeMo_cofactor_biosynthesis_pro"/>
    <property type="match status" value="1"/>
</dbReference>
<sequence>MNLDHHPCFNKKSCKDFGRVHLPVAPACNIQCNFCNRQFDCVNESRPGVTSSILSPDQAMAYLADVVAAKPNTAVVGIAGPGDPFANGDKTMETLTRVRAAYPDMLLCVATNGMNIHPYLDELKAVHTTHVSITINAVDPDIGAKIYAWVRDGKRSVGPAQGAALLLERQLAAVKGLKARNIMVKVNSILLPGINDGHMVDVAEKMGEMGVDIFNCMPYFPTKGSNFENMAEPGKDLVREIRTAAQVFVPQMTHCKRCRADAVGLLDDPLNQKLMDRLTYHATAPIPLSTATTYCHERPGEHDDKYAFNASAPRPYVALASREGALINQHLGEATELHVYDVNQEIPTFVETRTLPKPGGGDVRWQNLARTIKDCHTILVSGVGDTPKKILGTMGFTIHEVNGMIDLVLVALKKGESLNHLAVRTQTACGACRGTGTGCM</sequence>
<dbReference type="RefSeq" id="WP_178366661.1">
    <property type="nucleotide sequence ID" value="NZ_JACADJ010000027.1"/>
</dbReference>
<evidence type="ECO:0000256" key="10">
    <source>
        <dbReference type="ARBA" id="ARBA00023014"/>
    </source>
</evidence>
<reference evidence="16 17" key="1">
    <citation type="submission" date="2020-06" db="EMBL/GenBank/DDBJ databases">
        <title>High-quality draft genome of sulfate reducer Desulfobacter latus type strain AcrS2 isolated from marine sediment.</title>
        <authorList>
            <person name="Hoppe M."/>
            <person name="Larsen C.K."/>
            <person name="Marshall I.P.G."/>
            <person name="Schramm A."/>
            <person name="Marietou A.G."/>
        </authorList>
    </citation>
    <scope>NUCLEOTIDE SEQUENCE [LARGE SCALE GENOMIC DNA]</scope>
    <source>
        <strain evidence="16 17">AcRS2</strain>
    </source>
</reference>
<evidence type="ECO:0000256" key="12">
    <source>
        <dbReference type="ARBA" id="ARBA00023239"/>
    </source>
</evidence>
<dbReference type="PROSITE" id="PS01305">
    <property type="entry name" value="MOAA_NIFB_PQQE"/>
    <property type="match status" value="1"/>
</dbReference>
<keyword evidence="8" id="KW-0479">Metal-binding</keyword>
<dbReference type="Proteomes" id="UP000553343">
    <property type="component" value="Unassembled WGS sequence"/>
</dbReference>
<dbReference type="Pfam" id="PF02579">
    <property type="entry name" value="Nitro_FeMo-Co"/>
    <property type="match status" value="1"/>
</dbReference>
<keyword evidence="9" id="KW-0408">Iron</keyword>
<keyword evidence="17" id="KW-1185">Reference proteome</keyword>
<comment type="caution">
    <text evidence="16">The sequence shown here is derived from an EMBL/GenBank/DDBJ whole genome shotgun (WGS) entry which is preliminary data.</text>
</comment>
<name>A0A850T7W9_9BACT</name>
<dbReference type="SFLD" id="SFLDG01067">
    <property type="entry name" value="SPASM/twitch_domain_containing"/>
    <property type="match status" value="1"/>
</dbReference>
<dbReference type="SFLD" id="SFLDS00029">
    <property type="entry name" value="Radical_SAM"/>
    <property type="match status" value="1"/>
</dbReference>
<gene>
    <name evidence="16" type="primary">nifB</name>
    <name evidence="16" type="ORF">HXW94_09435</name>
</gene>
<dbReference type="InterPro" id="IPR058240">
    <property type="entry name" value="rSAM_sf"/>
</dbReference>
<dbReference type="InterPro" id="IPR013785">
    <property type="entry name" value="Aldolase_TIM"/>
</dbReference>
<dbReference type="EMBL" id="JACADJ010000027">
    <property type="protein sequence ID" value="NWH05205.1"/>
    <property type="molecule type" value="Genomic_DNA"/>
</dbReference>
<dbReference type="InterPro" id="IPR007197">
    <property type="entry name" value="rSAM"/>
</dbReference>
<dbReference type="GO" id="GO:0016829">
    <property type="term" value="F:lyase activity"/>
    <property type="evidence" value="ECO:0007669"/>
    <property type="project" value="UniProtKB-KW"/>
</dbReference>
<dbReference type="AlphaFoldDB" id="A0A850T7W9"/>